<sequence length="361" mass="40635">MFGVPLSEAASKSDKPNGAVPSVIYKAVQYINQKALKEEGLYRVPGSEETYLKYKARFDAGEDVSLEGELLVENVTLLVIKYLKALPESLFTNALHDLFKKTIEIENKEEQLKQIGVLCGRLPYAHRETIHLLVDHFIKIIQNSQFNKMDGFNITTTLNIIFGRTLARIFEILISHPDLCPSSILFGLPLVEAAAISDPLKLIPSPMRLCIDEIEKRNAWEPDLYIASGSWIMINRFKDKFNRGDTISFEDVYDIDIITGIIKLYIFDLPENLVTWKLKPEIQALLEYPDGERPALIKAVLAKLPPPNYASLEKFVVHLYKVVTRSNGGVTPLNVGSVFGGFNKILLPLLIQHAPALFNIN</sequence>
<feature type="domain" description="Rho-GAP" evidence="3">
    <location>
        <begin position="4"/>
        <end position="197"/>
    </location>
</feature>
<evidence type="ECO:0000313" key="4">
    <source>
        <dbReference type="EMBL" id="NDV32966.1"/>
    </source>
</evidence>
<proteinExistence type="predicted"/>
<dbReference type="GO" id="GO:0005737">
    <property type="term" value="C:cytoplasm"/>
    <property type="evidence" value="ECO:0007669"/>
    <property type="project" value="TreeGrafter"/>
</dbReference>
<name>A0A6B2L7M5_9EUKA</name>
<dbReference type="Pfam" id="PF00620">
    <property type="entry name" value="RhoGAP"/>
    <property type="match status" value="2"/>
</dbReference>
<organism evidence="4">
    <name type="scientific">Arcella intermedia</name>
    <dbReference type="NCBI Taxonomy" id="1963864"/>
    <lineage>
        <taxon>Eukaryota</taxon>
        <taxon>Amoebozoa</taxon>
        <taxon>Tubulinea</taxon>
        <taxon>Elardia</taxon>
        <taxon>Arcellinida</taxon>
        <taxon>Sphaerothecina</taxon>
        <taxon>Arcellidae</taxon>
        <taxon>Arcella</taxon>
    </lineage>
</organism>
<dbReference type="PANTHER" id="PTHR23176:SF129">
    <property type="entry name" value="RHO GTPASE ACTIVATING PROTEIN AT 16F, ISOFORM E-RELATED"/>
    <property type="match status" value="1"/>
</dbReference>
<dbReference type="Gene3D" id="1.10.555.10">
    <property type="entry name" value="Rho GTPase activation protein"/>
    <property type="match status" value="2"/>
</dbReference>
<reference evidence="4" key="1">
    <citation type="journal article" date="2020" name="J. Eukaryot. Microbiol.">
        <title>De novo Sequencing, Assembly and Annotation of the Transcriptome for the Free-Living Testate Amoeba Arcella intermedia.</title>
        <authorList>
            <person name="Ribeiro G.M."/>
            <person name="Porfirio-Sousa A.L."/>
            <person name="Maurer-Alcala X.X."/>
            <person name="Katz L.A."/>
            <person name="Lahr D.J.G."/>
        </authorList>
    </citation>
    <scope>NUCLEOTIDE SEQUENCE</scope>
</reference>
<dbReference type="AlphaFoldDB" id="A0A6B2L7M5"/>
<dbReference type="CDD" id="cd00159">
    <property type="entry name" value="RhoGAP"/>
    <property type="match status" value="2"/>
</dbReference>
<dbReference type="InterPro" id="IPR000198">
    <property type="entry name" value="RhoGAP_dom"/>
</dbReference>
<evidence type="ECO:0000256" key="1">
    <source>
        <dbReference type="ARBA" id="ARBA00022468"/>
    </source>
</evidence>
<dbReference type="SMART" id="SM00324">
    <property type="entry name" value="RhoGAP"/>
    <property type="match status" value="2"/>
</dbReference>
<dbReference type="GO" id="GO:0005096">
    <property type="term" value="F:GTPase activator activity"/>
    <property type="evidence" value="ECO:0007669"/>
    <property type="project" value="UniProtKB-KW"/>
</dbReference>
<feature type="domain" description="Rho-GAP" evidence="3">
    <location>
        <begin position="188"/>
        <end position="361"/>
    </location>
</feature>
<dbReference type="SUPFAM" id="SSF48350">
    <property type="entry name" value="GTPase activation domain, GAP"/>
    <property type="match status" value="2"/>
</dbReference>
<dbReference type="GO" id="GO:0007165">
    <property type="term" value="P:signal transduction"/>
    <property type="evidence" value="ECO:0007669"/>
    <property type="project" value="InterPro"/>
</dbReference>
<evidence type="ECO:0000256" key="2">
    <source>
        <dbReference type="ARBA" id="ARBA00037092"/>
    </source>
</evidence>
<comment type="function">
    <text evidence="2">Rho GTPase-activating protein involved in the signal transduction pathway.</text>
</comment>
<dbReference type="PANTHER" id="PTHR23176">
    <property type="entry name" value="RHO/RAC/CDC GTPASE-ACTIVATING PROTEIN"/>
    <property type="match status" value="1"/>
</dbReference>
<evidence type="ECO:0000259" key="3">
    <source>
        <dbReference type="PROSITE" id="PS50238"/>
    </source>
</evidence>
<protein>
    <recommendedName>
        <fullName evidence="3">Rho-GAP domain-containing protein</fullName>
    </recommendedName>
</protein>
<dbReference type="InterPro" id="IPR008936">
    <property type="entry name" value="Rho_GTPase_activation_prot"/>
</dbReference>
<dbReference type="EMBL" id="GIBP01003997">
    <property type="protein sequence ID" value="NDV32966.1"/>
    <property type="molecule type" value="Transcribed_RNA"/>
</dbReference>
<keyword evidence="1" id="KW-0343">GTPase activation</keyword>
<dbReference type="PROSITE" id="PS50238">
    <property type="entry name" value="RHOGAP"/>
    <property type="match status" value="2"/>
</dbReference>
<dbReference type="InterPro" id="IPR050729">
    <property type="entry name" value="Rho-GAP"/>
</dbReference>
<accession>A0A6B2L7M5</accession>